<dbReference type="SUPFAM" id="SSF52980">
    <property type="entry name" value="Restriction endonuclease-like"/>
    <property type="match status" value="1"/>
</dbReference>
<name>A0A6M8SPB0_9NEIS</name>
<dbReference type="RefSeq" id="WP_173532502.1">
    <property type="nucleotide sequence ID" value="NZ_CP054143.1"/>
</dbReference>
<keyword evidence="2" id="KW-0255">Endonuclease</keyword>
<reference evidence="2 3" key="1">
    <citation type="submission" date="2020-05" db="EMBL/GenBank/DDBJ databases">
        <title>Complete genome sequence of Deefgea sp. D17.</title>
        <authorList>
            <person name="Bae J.-W."/>
            <person name="Han J.E."/>
        </authorList>
    </citation>
    <scope>NUCLEOTIDE SEQUENCE [LARGE SCALE GENOMIC DNA]</scope>
    <source>
        <strain evidence="2 3">D17</strain>
    </source>
</reference>
<accession>A0A6M8SPB0</accession>
<keyword evidence="2" id="KW-0540">Nuclease</keyword>
<dbReference type="KEGG" id="dee:HQN60_04325"/>
<gene>
    <name evidence="2" type="ORF">HQN60_04325</name>
</gene>
<evidence type="ECO:0000259" key="1">
    <source>
        <dbReference type="Pfam" id="PF05685"/>
    </source>
</evidence>
<dbReference type="AlphaFoldDB" id="A0A6M8SPB0"/>
<keyword evidence="3" id="KW-1185">Reference proteome</keyword>
<organism evidence="2 3">
    <name type="scientific">Deefgea piscis</name>
    <dbReference type="NCBI Taxonomy" id="2739061"/>
    <lineage>
        <taxon>Bacteria</taxon>
        <taxon>Pseudomonadati</taxon>
        <taxon>Pseudomonadota</taxon>
        <taxon>Betaproteobacteria</taxon>
        <taxon>Neisseriales</taxon>
        <taxon>Chitinibacteraceae</taxon>
        <taxon>Deefgea</taxon>
    </lineage>
</organism>
<proteinExistence type="predicted"/>
<dbReference type="CDD" id="cd06260">
    <property type="entry name" value="DUF820-like"/>
    <property type="match status" value="1"/>
</dbReference>
<protein>
    <submittedName>
        <fullName evidence="2">Uma2 family endonuclease</fullName>
    </submittedName>
</protein>
<dbReference type="PANTHER" id="PTHR36558">
    <property type="entry name" value="GLR1098 PROTEIN"/>
    <property type="match status" value="1"/>
</dbReference>
<dbReference type="InterPro" id="IPR012296">
    <property type="entry name" value="Nuclease_put_TT1808"/>
</dbReference>
<dbReference type="InterPro" id="IPR008538">
    <property type="entry name" value="Uma2"/>
</dbReference>
<keyword evidence="2" id="KW-0378">Hydrolase</keyword>
<dbReference type="Pfam" id="PF05685">
    <property type="entry name" value="Uma2"/>
    <property type="match status" value="1"/>
</dbReference>
<dbReference type="EMBL" id="CP054143">
    <property type="protein sequence ID" value="QKJ65998.1"/>
    <property type="molecule type" value="Genomic_DNA"/>
</dbReference>
<dbReference type="Proteomes" id="UP000504844">
    <property type="component" value="Chromosome"/>
</dbReference>
<dbReference type="PANTHER" id="PTHR36558:SF1">
    <property type="entry name" value="RESTRICTION ENDONUCLEASE DOMAIN-CONTAINING PROTEIN-RELATED"/>
    <property type="match status" value="1"/>
</dbReference>
<dbReference type="InterPro" id="IPR011335">
    <property type="entry name" value="Restrct_endonuc-II-like"/>
</dbReference>
<sequence length="187" mass="21094">MALTQSEGLSVEQYLADEAVSEDRHEYFDGLIYAMTGGTSAHNTLALNLHMALRPHLKGSPCRIYVNDMRLRVDAANCYFYPDVVVTCEAVDAKTTTLESAKVIVEVLSPATSNYDQGKKFAVYRQLESLQEYVLIDSELKSVRVYRRAEQGDWIFHAYTNDETVRLASIDFSVSLTELYDDTGIEE</sequence>
<evidence type="ECO:0000313" key="2">
    <source>
        <dbReference type="EMBL" id="QKJ65998.1"/>
    </source>
</evidence>
<dbReference type="Gene3D" id="3.90.1570.10">
    <property type="entry name" value="tt1808, chain A"/>
    <property type="match status" value="1"/>
</dbReference>
<feature type="domain" description="Putative restriction endonuclease" evidence="1">
    <location>
        <begin position="12"/>
        <end position="169"/>
    </location>
</feature>
<evidence type="ECO:0000313" key="3">
    <source>
        <dbReference type="Proteomes" id="UP000504844"/>
    </source>
</evidence>
<dbReference type="GO" id="GO:0004519">
    <property type="term" value="F:endonuclease activity"/>
    <property type="evidence" value="ECO:0007669"/>
    <property type="project" value="UniProtKB-KW"/>
</dbReference>